<dbReference type="Proteomes" id="UP000324629">
    <property type="component" value="Unassembled WGS sequence"/>
</dbReference>
<accession>A0A5J4NF09</accession>
<dbReference type="InterPro" id="IPR021712">
    <property type="entry name" value="UPF0506"/>
</dbReference>
<sequence>CLFSVSASACARCVPVNGTCDGTLVRRCCGSLKCDLHGPFTGICRSCFLSGASCVRNSQCCSGHCKQLNCTDV</sequence>
<comment type="caution">
    <text evidence="7">The sequence shown here is derived from an EMBL/GenBank/DDBJ whole genome shotgun (WGS) entry which is preliminary data.</text>
</comment>
<evidence type="ECO:0000256" key="1">
    <source>
        <dbReference type="ARBA" id="ARBA00004613"/>
    </source>
</evidence>
<feature type="domain" description="UPF0506" evidence="6">
    <location>
        <begin position="13"/>
        <end position="71"/>
    </location>
</feature>
<evidence type="ECO:0000256" key="5">
    <source>
        <dbReference type="ARBA" id="ARBA00023157"/>
    </source>
</evidence>
<keyword evidence="3" id="KW-0732">Signal</keyword>
<dbReference type="Pfam" id="PF11703">
    <property type="entry name" value="UPF0506"/>
    <property type="match status" value="1"/>
</dbReference>
<evidence type="ECO:0000259" key="6">
    <source>
        <dbReference type="Pfam" id="PF11703"/>
    </source>
</evidence>
<gene>
    <name evidence="7" type="ORF">DEA37_0002454</name>
</gene>
<evidence type="ECO:0000256" key="3">
    <source>
        <dbReference type="ARBA" id="ARBA00022729"/>
    </source>
</evidence>
<proteinExistence type="predicted"/>
<keyword evidence="2" id="KW-0964">Secreted</keyword>
<feature type="non-terminal residue" evidence="7">
    <location>
        <position position="1"/>
    </location>
</feature>
<keyword evidence="4" id="KW-0960">Knottin</keyword>
<protein>
    <recommendedName>
        <fullName evidence="6">UPF0506 domain-containing protein</fullName>
    </recommendedName>
</protein>
<dbReference type="AlphaFoldDB" id="A0A5J4NF09"/>
<dbReference type="EMBL" id="QNGE01003289">
    <property type="protein sequence ID" value="KAA3674241.1"/>
    <property type="molecule type" value="Genomic_DNA"/>
</dbReference>
<dbReference type="GO" id="GO:0005576">
    <property type="term" value="C:extracellular region"/>
    <property type="evidence" value="ECO:0007669"/>
    <property type="project" value="UniProtKB-SubCell"/>
</dbReference>
<keyword evidence="5" id="KW-1015">Disulfide bond</keyword>
<evidence type="ECO:0000256" key="2">
    <source>
        <dbReference type="ARBA" id="ARBA00022525"/>
    </source>
</evidence>
<evidence type="ECO:0000313" key="8">
    <source>
        <dbReference type="Proteomes" id="UP000324629"/>
    </source>
</evidence>
<reference evidence="7 8" key="1">
    <citation type="journal article" date="2019" name="Gigascience">
        <title>Whole-genome sequence of the oriental lung fluke Paragonimus westermani.</title>
        <authorList>
            <person name="Oey H."/>
            <person name="Zakrzewski M."/>
            <person name="Narain K."/>
            <person name="Devi K.R."/>
            <person name="Agatsuma T."/>
            <person name="Nawaratna S."/>
            <person name="Gobert G.N."/>
            <person name="Jones M.K."/>
            <person name="Ragan M.A."/>
            <person name="McManus D.P."/>
            <person name="Krause L."/>
        </authorList>
    </citation>
    <scope>NUCLEOTIDE SEQUENCE [LARGE SCALE GENOMIC DNA]</scope>
    <source>
        <strain evidence="7 8">IND2009</strain>
    </source>
</reference>
<evidence type="ECO:0000313" key="7">
    <source>
        <dbReference type="EMBL" id="KAA3674241.1"/>
    </source>
</evidence>
<name>A0A5J4NF09_9TREM</name>
<organism evidence="7 8">
    <name type="scientific">Paragonimus westermani</name>
    <dbReference type="NCBI Taxonomy" id="34504"/>
    <lineage>
        <taxon>Eukaryota</taxon>
        <taxon>Metazoa</taxon>
        <taxon>Spiralia</taxon>
        <taxon>Lophotrochozoa</taxon>
        <taxon>Platyhelminthes</taxon>
        <taxon>Trematoda</taxon>
        <taxon>Digenea</taxon>
        <taxon>Plagiorchiida</taxon>
        <taxon>Troglotremata</taxon>
        <taxon>Troglotrematidae</taxon>
        <taxon>Paragonimus</taxon>
    </lineage>
</organism>
<evidence type="ECO:0000256" key="4">
    <source>
        <dbReference type="ARBA" id="ARBA00022854"/>
    </source>
</evidence>
<keyword evidence="8" id="KW-1185">Reference proteome</keyword>
<comment type="subcellular location">
    <subcellularLocation>
        <location evidence="1">Secreted</location>
    </subcellularLocation>
</comment>